<feature type="compositionally biased region" description="Polar residues" evidence="2">
    <location>
        <begin position="442"/>
        <end position="461"/>
    </location>
</feature>
<feature type="region of interest" description="Disordered" evidence="2">
    <location>
        <begin position="413"/>
        <end position="532"/>
    </location>
</feature>
<gene>
    <name evidence="3" type="ORF">CTEN210_07583</name>
</gene>
<evidence type="ECO:0000313" key="4">
    <source>
        <dbReference type="Proteomes" id="UP001054902"/>
    </source>
</evidence>
<dbReference type="EMBL" id="BLLK01000045">
    <property type="protein sequence ID" value="GFH51107.1"/>
    <property type="molecule type" value="Genomic_DNA"/>
</dbReference>
<sequence>MEESKDEGTPKHIFITPHSPEDDDCSELLPRSCPMPTMPIHHQQPQPQPQHHDQAEVGHSHQDAHLHQADETRGNFEVENQQLRTILRDLGLASLIPNHRDEEASTYSSQLSASIFQNQNYRTNSIAHSDMSHLHSQLETNTLLHELQSERNELRNVNQIHSLQITDLSNQLHAASLAKESSNQEMQFLQTELNAIRQHLEEERKHSSLLQNEIRNLQNDKNGLWNQVHQSNEEKRMMQQKYQQIEHELQNVKMELQSFQNASGEWKERENSLQESLHSRMKQVTQLESEKNELQHNLQKVKQETLARFQKQNMDLVKDLESARVNGDLNVEKMLQLQELAARYHAELEQVKSDLEDSLRDKNSLKDLLDCERRKCNELEESLSTFKMSEVALEEQMSKIIKEKAQMATKLNEATARLNSRPTDSASKRTGRLIRKGKENVQQESSSASNDYSSTGNTVISDRSILRKNKVSQDDIPHSNKLFKAYTPGRKRGQKSIQQKQRALEDSLKALEVSSHQQEEESSLASSAKGQHSKRTMSAIHAGMSIEALKREIISSNDNDDDQSVGTLSLMDPLSLTNMSPPTKVSVAKDTCSVLDFVSVDGSESLLL</sequence>
<feature type="compositionally biased region" description="Basic and acidic residues" evidence="2">
    <location>
        <begin position="50"/>
        <end position="66"/>
    </location>
</feature>
<keyword evidence="1" id="KW-0175">Coiled coil</keyword>
<feature type="coiled-coil region" evidence="1">
    <location>
        <begin position="144"/>
        <end position="382"/>
    </location>
</feature>
<accession>A0AAD3H592</accession>
<dbReference type="AlphaFoldDB" id="A0AAD3H592"/>
<feature type="compositionally biased region" description="Basic and acidic residues" evidence="2">
    <location>
        <begin position="1"/>
        <end position="10"/>
    </location>
</feature>
<evidence type="ECO:0000313" key="3">
    <source>
        <dbReference type="EMBL" id="GFH51107.1"/>
    </source>
</evidence>
<reference evidence="3 4" key="1">
    <citation type="journal article" date="2021" name="Sci. Rep.">
        <title>The genome of the diatom Chaetoceros tenuissimus carries an ancient integrated fragment of an extant virus.</title>
        <authorList>
            <person name="Hongo Y."/>
            <person name="Kimura K."/>
            <person name="Takaki Y."/>
            <person name="Yoshida Y."/>
            <person name="Baba S."/>
            <person name="Kobayashi G."/>
            <person name="Nagasaki K."/>
            <person name="Hano T."/>
            <person name="Tomaru Y."/>
        </authorList>
    </citation>
    <scope>NUCLEOTIDE SEQUENCE [LARGE SCALE GENOMIC DNA]</scope>
    <source>
        <strain evidence="3 4">NIES-3715</strain>
    </source>
</reference>
<feature type="compositionally biased region" description="Low complexity" evidence="2">
    <location>
        <begin position="34"/>
        <end position="45"/>
    </location>
</feature>
<evidence type="ECO:0000256" key="1">
    <source>
        <dbReference type="SAM" id="Coils"/>
    </source>
</evidence>
<keyword evidence="4" id="KW-1185">Reference proteome</keyword>
<feature type="region of interest" description="Disordered" evidence="2">
    <location>
        <begin position="1"/>
        <end position="66"/>
    </location>
</feature>
<evidence type="ECO:0000256" key="2">
    <source>
        <dbReference type="SAM" id="MobiDB-lite"/>
    </source>
</evidence>
<dbReference type="Proteomes" id="UP001054902">
    <property type="component" value="Unassembled WGS sequence"/>
</dbReference>
<name>A0AAD3H592_9STRA</name>
<proteinExistence type="predicted"/>
<organism evidence="3 4">
    <name type="scientific">Chaetoceros tenuissimus</name>
    <dbReference type="NCBI Taxonomy" id="426638"/>
    <lineage>
        <taxon>Eukaryota</taxon>
        <taxon>Sar</taxon>
        <taxon>Stramenopiles</taxon>
        <taxon>Ochrophyta</taxon>
        <taxon>Bacillariophyta</taxon>
        <taxon>Coscinodiscophyceae</taxon>
        <taxon>Chaetocerotophycidae</taxon>
        <taxon>Chaetocerotales</taxon>
        <taxon>Chaetocerotaceae</taxon>
        <taxon>Chaetoceros</taxon>
    </lineage>
</organism>
<comment type="caution">
    <text evidence="3">The sequence shown here is derived from an EMBL/GenBank/DDBJ whole genome shotgun (WGS) entry which is preliminary data.</text>
</comment>
<protein>
    <submittedName>
        <fullName evidence="3">Uncharacterized protein</fullName>
    </submittedName>
</protein>